<dbReference type="Pfam" id="PF12836">
    <property type="entry name" value="HHH_3"/>
    <property type="match status" value="1"/>
</dbReference>
<evidence type="ECO:0000313" key="2">
    <source>
        <dbReference type="EMBL" id="KGQ34415.1"/>
    </source>
</evidence>
<keyword evidence="3" id="KW-1185">Reference proteome</keyword>
<dbReference type="Proteomes" id="UP000030418">
    <property type="component" value="Unassembled WGS sequence"/>
</dbReference>
<gene>
    <name evidence="2" type="ORF">P375_00825</name>
</gene>
<dbReference type="RefSeq" id="WP_039133229.1">
    <property type="nucleotide sequence ID" value="NZ_JPXY01000006.1"/>
</dbReference>
<organism evidence="2 3">
    <name type="scientific">Gallibacterium genomosp. 2</name>
    <dbReference type="NCBI Taxonomy" id="155517"/>
    <lineage>
        <taxon>Bacteria</taxon>
        <taxon>Pseudomonadati</taxon>
        <taxon>Pseudomonadota</taxon>
        <taxon>Gammaproteobacteria</taxon>
        <taxon>Pasteurellales</taxon>
        <taxon>Pasteurellaceae</taxon>
        <taxon>Gallibacterium</taxon>
    </lineage>
</organism>
<evidence type="ECO:0000313" key="3">
    <source>
        <dbReference type="Proteomes" id="UP000030418"/>
    </source>
</evidence>
<dbReference type="GO" id="GO:0015628">
    <property type="term" value="P:protein secretion by the type II secretion system"/>
    <property type="evidence" value="ECO:0007669"/>
    <property type="project" value="TreeGrafter"/>
</dbReference>
<dbReference type="GO" id="GO:0015627">
    <property type="term" value="C:type II protein secretion system complex"/>
    <property type="evidence" value="ECO:0007669"/>
    <property type="project" value="TreeGrafter"/>
</dbReference>
<dbReference type="NCBIfam" id="TIGR00426">
    <property type="entry name" value="competence protein ComEA helix-hairpin-helix repeat region"/>
    <property type="match status" value="1"/>
</dbReference>
<keyword evidence="1" id="KW-0732">Signal</keyword>
<comment type="caution">
    <text evidence="2">The sequence shown here is derived from an EMBL/GenBank/DDBJ whole genome shotgun (WGS) entry which is preliminary data.</text>
</comment>
<dbReference type="PANTHER" id="PTHR21180">
    <property type="entry name" value="ENDONUCLEASE/EXONUCLEASE/PHOSPHATASE FAMILY DOMAIN-CONTAINING PROTEIN 1"/>
    <property type="match status" value="1"/>
</dbReference>
<protein>
    <submittedName>
        <fullName evidence="2">Competence protein ComE</fullName>
    </submittedName>
</protein>
<dbReference type="PANTHER" id="PTHR21180:SF32">
    <property type="entry name" value="ENDONUCLEASE_EXONUCLEASE_PHOSPHATASE FAMILY DOMAIN-CONTAINING PROTEIN 1"/>
    <property type="match status" value="1"/>
</dbReference>
<dbReference type="InterPro" id="IPR051675">
    <property type="entry name" value="Endo/Exo/Phosphatase_dom_1"/>
</dbReference>
<accession>A0A0A2XVE3</accession>
<dbReference type="EMBL" id="JPXY01000006">
    <property type="protein sequence ID" value="KGQ34415.1"/>
    <property type="molecule type" value="Genomic_DNA"/>
</dbReference>
<feature type="chain" id="PRO_5001997097" evidence="1">
    <location>
        <begin position="25"/>
        <end position="109"/>
    </location>
</feature>
<reference evidence="2 3" key="1">
    <citation type="submission" date="2014-08" db="EMBL/GenBank/DDBJ databases">
        <title>Chaperone-usher fimbriae in a diverse selection of Gallibacterium genomes.</title>
        <authorList>
            <person name="Kudirkiene E."/>
            <person name="Bager R.J."/>
            <person name="Johnson T.J."/>
            <person name="Bojesen A.M."/>
        </authorList>
    </citation>
    <scope>NUCLEOTIDE SEQUENCE [LARGE SCALE GENOMIC DNA]</scope>
    <source>
        <strain evidence="2 3">CCM5976</strain>
    </source>
</reference>
<dbReference type="InterPro" id="IPR004509">
    <property type="entry name" value="Competence_ComEA_HhH"/>
</dbReference>
<dbReference type="Gene3D" id="1.10.150.280">
    <property type="entry name" value="AF1531-like domain"/>
    <property type="match status" value="1"/>
</dbReference>
<dbReference type="InterPro" id="IPR010994">
    <property type="entry name" value="RuvA_2-like"/>
</dbReference>
<sequence>MKLKHLLALIFGSLALLSGSVAVAESSNPLPAAETAQLQQATQNDKVNLNNATAEQLQKGLVGIGAKKAQAIVEYREQHGPFVSVEQITEVKGIGSAIFEKNKDRLAIE</sequence>
<feature type="signal peptide" evidence="1">
    <location>
        <begin position="1"/>
        <end position="24"/>
    </location>
</feature>
<evidence type="ECO:0000256" key="1">
    <source>
        <dbReference type="SAM" id="SignalP"/>
    </source>
</evidence>
<proteinExistence type="predicted"/>
<dbReference type="AlphaFoldDB" id="A0A0A2XVE3"/>
<name>A0A0A2XVE3_9PAST</name>
<dbReference type="SUPFAM" id="SSF47781">
    <property type="entry name" value="RuvA domain 2-like"/>
    <property type="match status" value="1"/>
</dbReference>